<evidence type="ECO:0000313" key="2">
    <source>
        <dbReference type="EMBL" id="MCZ0857035.1"/>
    </source>
</evidence>
<evidence type="ECO:0000313" key="3">
    <source>
        <dbReference type="Proteomes" id="UP001072034"/>
    </source>
</evidence>
<comment type="caution">
    <text evidence="2">The sequence shown here is derived from an EMBL/GenBank/DDBJ whole genome shotgun (WGS) entry which is preliminary data.</text>
</comment>
<reference evidence="2" key="1">
    <citation type="submission" date="2022-10" db="EMBL/GenBank/DDBJ databases">
        <title>Genome sequence of Actinomyces israelii ATCC 10048.</title>
        <authorList>
            <person name="Watt R.M."/>
            <person name="Tong W.M."/>
        </authorList>
    </citation>
    <scope>NUCLEOTIDE SEQUENCE</scope>
    <source>
        <strain evidence="2">ATCC 10048</strain>
    </source>
</reference>
<keyword evidence="1" id="KW-0812">Transmembrane</keyword>
<evidence type="ECO:0000256" key="1">
    <source>
        <dbReference type="SAM" id="Phobius"/>
    </source>
</evidence>
<keyword evidence="3" id="KW-1185">Reference proteome</keyword>
<organism evidence="2 3">
    <name type="scientific">Actinomyces israelii</name>
    <dbReference type="NCBI Taxonomy" id="1659"/>
    <lineage>
        <taxon>Bacteria</taxon>
        <taxon>Bacillati</taxon>
        <taxon>Actinomycetota</taxon>
        <taxon>Actinomycetes</taxon>
        <taxon>Actinomycetales</taxon>
        <taxon>Actinomycetaceae</taxon>
        <taxon>Actinomyces</taxon>
    </lineage>
</organism>
<evidence type="ECO:0008006" key="4">
    <source>
        <dbReference type="Google" id="ProtNLM"/>
    </source>
</evidence>
<gene>
    <name evidence="2" type="ORF">OHJ16_03095</name>
</gene>
<feature type="transmembrane region" description="Helical" evidence="1">
    <location>
        <begin position="109"/>
        <end position="127"/>
    </location>
</feature>
<accession>A0ABT4I5M2</accession>
<dbReference type="EMBL" id="JAPTMY010000004">
    <property type="protein sequence ID" value="MCZ0857035.1"/>
    <property type="molecule type" value="Genomic_DNA"/>
</dbReference>
<sequence>MSAGKGILIDPDPRLLRWMVRTGIMLLVLVGAVLPGAGHRRAPGRGGGAAHRLGGHLVAPPGRRCSRCRVVFLVGGLQVALLDGALMADVIVLLALFRLGEHGRRRLRPVWLLLLTVGCIAAAVSWTRGEETYQ</sequence>
<feature type="transmembrane region" description="Helical" evidence="1">
    <location>
        <begin position="18"/>
        <end position="37"/>
    </location>
</feature>
<feature type="transmembrane region" description="Helical" evidence="1">
    <location>
        <begin position="70"/>
        <end position="97"/>
    </location>
</feature>
<dbReference type="RefSeq" id="WP_268916703.1">
    <property type="nucleotide sequence ID" value="NZ_JAPTMY010000004.1"/>
</dbReference>
<proteinExistence type="predicted"/>
<protein>
    <recommendedName>
        <fullName evidence="4">DUF2752 domain-containing protein</fullName>
    </recommendedName>
</protein>
<dbReference type="Proteomes" id="UP001072034">
    <property type="component" value="Unassembled WGS sequence"/>
</dbReference>
<keyword evidence="1" id="KW-1133">Transmembrane helix</keyword>
<keyword evidence="1" id="KW-0472">Membrane</keyword>
<name>A0ABT4I5M2_9ACTO</name>